<sequence length="119" mass="13121">MIFHEQLPSRIVHFPLNFLDLDLTTWKLTSIFMLYLFNAVRKPSLLENSLPTSESPKSNNALSWPDLQYGSSANSNASSVERSTLCMWVDDEYIANCGYSSSSFSPLSLSSGSVGICSG</sequence>
<dbReference type="AlphaFoldDB" id="A0A9D3UNR3"/>
<dbReference type="Proteomes" id="UP000828251">
    <property type="component" value="Unassembled WGS sequence"/>
</dbReference>
<gene>
    <name evidence="1" type="ORF">J1N35_038378</name>
</gene>
<keyword evidence="2" id="KW-1185">Reference proteome</keyword>
<evidence type="ECO:0000313" key="2">
    <source>
        <dbReference type="Proteomes" id="UP000828251"/>
    </source>
</evidence>
<dbReference type="EMBL" id="JAIQCV010000011">
    <property type="protein sequence ID" value="KAH1047594.1"/>
    <property type="molecule type" value="Genomic_DNA"/>
</dbReference>
<organism evidence="1 2">
    <name type="scientific">Gossypium stocksii</name>
    <dbReference type="NCBI Taxonomy" id="47602"/>
    <lineage>
        <taxon>Eukaryota</taxon>
        <taxon>Viridiplantae</taxon>
        <taxon>Streptophyta</taxon>
        <taxon>Embryophyta</taxon>
        <taxon>Tracheophyta</taxon>
        <taxon>Spermatophyta</taxon>
        <taxon>Magnoliopsida</taxon>
        <taxon>eudicotyledons</taxon>
        <taxon>Gunneridae</taxon>
        <taxon>Pentapetalae</taxon>
        <taxon>rosids</taxon>
        <taxon>malvids</taxon>
        <taxon>Malvales</taxon>
        <taxon>Malvaceae</taxon>
        <taxon>Malvoideae</taxon>
        <taxon>Gossypium</taxon>
    </lineage>
</organism>
<protein>
    <submittedName>
        <fullName evidence="1">Uncharacterized protein</fullName>
    </submittedName>
</protein>
<proteinExistence type="predicted"/>
<name>A0A9D3UNR3_9ROSI</name>
<comment type="caution">
    <text evidence="1">The sequence shown here is derived from an EMBL/GenBank/DDBJ whole genome shotgun (WGS) entry which is preliminary data.</text>
</comment>
<evidence type="ECO:0000313" key="1">
    <source>
        <dbReference type="EMBL" id="KAH1047594.1"/>
    </source>
</evidence>
<accession>A0A9D3UNR3</accession>
<reference evidence="1 2" key="1">
    <citation type="journal article" date="2021" name="Plant Biotechnol. J.">
        <title>Multi-omics assisted identification of the key and species-specific regulatory components of drought-tolerant mechanisms in Gossypium stocksii.</title>
        <authorList>
            <person name="Yu D."/>
            <person name="Ke L."/>
            <person name="Zhang D."/>
            <person name="Wu Y."/>
            <person name="Sun Y."/>
            <person name="Mei J."/>
            <person name="Sun J."/>
            <person name="Sun Y."/>
        </authorList>
    </citation>
    <scope>NUCLEOTIDE SEQUENCE [LARGE SCALE GENOMIC DNA]</scope>
    <source>
        <strain evidence="2">cv. E1</strain>
        <tissue evidence="1">Leaf</tissue>
    </source>
</reference>